<gene>
    <name evidence="2" type="ORF">SAMN04487766_101274</name>
</gene>
<dbReference type="Gene3D" id="1.10.260.40">
    <property type="entry name" value="lambda repressor-like DNA-binding domains"/>
    <property type="match status" value="1"/>
</dbReference>
<dbReference type="CDD" id="cd00093">
    <property type="entry name" value="HTH_XRE"/>
    <property type="match status" value="1"/>
</dbReference>
<dbReference type="EMBL" id="FNHU01000001">
    <property type="protein sequence ID" value="SDM30111.1"/>
    <property type="molecule type" value="Genomic_DNA"/>
</dbReference>
<proteinExistence type="predicted"/>
<dbReference type="Proteomes" id="UP000199671">
    <property type="component" value="Unassembled WGS sequence"/>
</dbReference>
<dbReference type="AlphaFoldDB" id="A0A1G9S3Y9"/>
<evidence type="ECO:0000313" key="2">
    <source>
        <dbReference type="EMBL" id="SDM30111.1"/>
    </source>
</evidence>
<protein>
    <submittedName>
        <fullName evidence="2">Helix-turn-helix domain-containing protein</fullName>
    </submittedName>
</protein>
<dbReference type="InterPro" id="IPR001387">
    <property type="entry name" value="Cro/C1-type_HTH"/>
</dbReference>
<name>A0A1G9S3Y9_9ACTO</name>
<dbReference type="SMART" id="SM00530">
    <property type="entry name" value="HTH_XRE"/>
    <property type="match status" value="1"/>
</dbReference>
<organism evidence="2 3">
    <name type="scientific">Actinomyces ruminicola</name>
    <dbReference type="NCBI Taxonomy" id="332524"/>
    <lineage>
        <taxon>Bacteria</taxon>
        <taxon>Bacillati</taxon>
        <taxon>Actinomycetota</taxon>
        <taxon>Actinomycetes</taxon>
        <taxon>Actinomycetales</taxon>
        <taxon>Actinomycetaceae</taxon>
        <taxon>Actinomyces</taxon>
    </lineage>
</organism>
<reference evidence="2 3" key="1">
    <citation type="submission" date="2016-10" db="EMBL/GenBank/DDBJ databases">
        <authorList>
            <person name="de Groot N.N."/>
        </authorList>
    </citation>
    <scope>NUCLEOTIDE SEQUENCE [LARGE SCALE GENOMIC DNA]</scope>
    <source>
        <strain evidence="2 3">KPR-7B</strain>
    </source>
</reference>
<dbReference type="RefSeq" id="WP_092607146.1">
    <property type="nucleotide sequence ID" value="NZ_FNHU01000001.1"/>
</dbReference>
<dbReference type="GO" id="GO:0003677">
    <property type="term" value="F:DNA binding"/>
    <property type="evidence" value="ECO:0007669"/>
    <property type="project" value="InterPro"/>
</dbReference>
<dbReference type="OrthoDB" id="3256054at2"/>
<dbReference type="Pfam" id="PF01381">
    <property type="entry name" value="HTH_3"/>
    <property type="match status" value="1"/>
</dbReference>
<accession>A0A1G9S3Y9</accession>
<dbReference type="SUPFAM" id="SSF47413">
    <property type="entry name" value="lambda repressor-like DNA-binding domains"/>
    <property type="match status" value="1"/>
</dbReference>
<feature type="domain" description="HTH cro/C1-type" evidence="1">
    <location>
        <begin position="39"/>
        <end position="93"/>
    </location>
</feature>
<evidence type="ECO:0000259" key="1">
    <source>
        <dbReference type="PROSITE" id="PS50943"/>
    </source>
</evidence>
<evidence type="ECO:0000313" key="3">
    <source>
        <dbReference type="Proteomes" id="UP000199671"/>
    </source>
</evidence>
<sequence length="150" mass="16693">MTNPTLAPDDGDFDDFTMTDELREALKDAELRSSLLDSLVDRRRTLGLSQKTVAERMETTQSTISEFEHGATDPFLSTLQRYARAVDAELAVTVKPAHRAPVIRLANARRSRIRTSGRAATVERNTAGVVADMYASRHLRPVPTYKEMAS</sequence>
<dbReference type="InterPro" id="IPR010982">
    <property type="entry name" value="Lambda_DNA-bd_dom_sf"/>
</dbReference>
<dbReference type="PROSITE" id="PS50943">
    <property type="entry name" value="HTH_CROC1"/>
    <property type="match status" value="1"/>
</dbReference>